<name>A0A4Y2V4H0_ARAVE</name>
<keyword evidence="3" id="KW-1185">Reference proteome</keyword>
<evidence type="ECO:0000313" key="3">
    <source>
        <dbReference type="Proteomes" id="UP000499080"/>
    </source>
</evidence>
<organism evidence="2 3">
    <name type="scientific">Araneus ventricosus</name>
    <name type="common">Orbweaver spider</name>
    <name type="synonym">Epeira ventricosa</name>
    <dbReference type="NCBI Taxonomy" id="182803"/>
    <lineage>
        <taxon>Eukaryota</taxon>
        <taxon>Metazoa</taxon>
        <taxon>Ecdysozoa</taxon>
        <taxon>Arthropoda</taxon>
        <taxon>Chelicerata</taxon>
        <taxon>Arachnida</taxon>
        <taxon>Araneae</taxon>
        <taxon>Araneomorphae</taxon>
        <taxon>Entelegynae</taxon>
        <taxon>Araneoidea</taxon>
        <taxon>Araneidae</taxon>
        <taxon>Araneus</taxon>
    </lineage>
</organism>
<feature type="compositionally biased region" description="Basic and acidic residues" evidence="1">
    <location>
        <begin position="23"/>
        <end position="33"/>
    </location>
</feature>
<evidence type="ECO:0000256" key="1">
    <source>
        <dbReference type="SAM" id="MobiDB-lite"/>
    </source>
</evidence>
<feature type="region of interest" description="Disordered" evidence="1">
    <location>
        <begin position="1"/>
        <end position="88"/>
    </location>
</feature>
<proteinExistence type="predicted"/>
<evidence type="ECO:0000313" key="2">
    <source>
        <dbReference type="EMBL" id="GBO19304.1"/>
    </source>
</evidence>
<dbReference type="Proteomes" id="UP000499080">
    <property type="component" value="Unassembled WGS sequence"/>
</dbReference>
<dbReference type="EMBL" id="BGPR01042784">
    <property type="protein sequence ID" value="GBO19304.1"/>
    <property type="molecule type" value="Genomic_DNA"/>
</dbReference>
<feature type="region of interest" description="Disordered" evidence="1">
    <location>
        <begin position="157"/>
        <end position="187"/>
    </location>
</feature>
<gene>
    <name evidence="2" type="ORF">AVEN_102107_1</name>
</gene>
<protein>
    <submittedName>
        <fullName evidence="2">Uncharacterized protein</fullName>
    </submittedName>
</protein>
<reference evidence="2 3" key="1">
    <citation type="journal article" date="2019" name="Sci. Rep.">
        <title>Orb-weaving spider Araneus ventricosus genome elucidates the spidroin gene catalogue.</title>
        <authorList>
            <person name="Kono N."/>
            <person name="Nakamura H."/>
            <person name="Ohtoshi R."/>
            <person name="Moran D.A.P."/>
            <person name="Shinohara A."/>
            <person name="Yoshida Y."/>
            <person name="Fujiwara M."/>
            <person name="Mori M."/>
            <person name="Tomita M."/>
            <person name="Arakawa K."/>
        </authorList>
    </citation>
    <scope>NUCLEOTIDE SEQUENCE [LARGE SCALE GENOMIC DNA]</scope>
</reference>
<accession>A0A4Y2V4H0</accession>
<comment type="caution">
    <text evidence="2">The sequence shown here is derived from an EMBL/GenBank/DDBJ whole genome shotgun (WGS) entry which is preliminary data.</text>
</comment>
<feature type="compositionally biased region" description="Low complexity" evidence="1">
    <location>
        <begin position="35"/>
        <end position="48"/>
    </location>
</feature>
<dbReference type="AlphaFoldDB" id="A0A4Y2V4H0"/>
<sequence length="217" mass="23224">MDEKLAPKKVAPPNVKTTAAKDPPPKKKAEKGPGKKSVNASKKAPASVKSKKQKPKVAPSGNNAASGKYANHNDVKTNTITLPSRDPLPDLSMPTVPVSSQVASTGAAVLPRNVKPLKHPQPLKAVVTDGSLDCQFCEYRVLSAKALRVHLIQVHRIQEQQRHKPTSQDPGPGPANSERPPTPPVVPHADFMVAAYGLTTILRPFASESSEIDRLID</sequence>